<feature type="transmembrane region" description="Helical" evidence="8">
    <location>
        <begin position="300"/>
        <end position="319"/>
    </location>
</feature>
<dbReference type="OrthoDB" id="1675410at2"/>
<gene>
    <name evidence="9" type="ORF">SAMN02745912_01767</name>
</gene>
<evidence type="ECO:0000256" key="3">
    <source>
        <dbReference type="ARBA" id="ARBA00022448"/>
    </source>
</evidence>
<evidence type="ECO:0000256" key="5">
    <source>
        <dbReference type="ARBA" id="ARBA00022692"/>
    </source>
</evidence>
<reference evidence="9 10" key="1">
    <citation type="submission" date="2016-11" db="EMBL/GenBank/DDBJ databases">
        <authorList>
            <person name="Jaros S."/>
            <person name="Januszkiewicz K."/>
            <person name="Wedrychowicz H."/>
        </authorList>
    </citation>
    <scope>NUCLEOTIDE SEQUENCE [LARGE SCALE GENOMIC DNA]</scope>
    <source>
        <strain evidence="9 10">DSM 15212</strain>
    </source>
</reference>
<keyword evidence="5 8" id="KW-0812">Transmembrane</keyword>
<dbReference type="Proteomes" id="UP000184465">
    <property type="component" value="Unassembled WGS sequence"/>
</dbReference>
<feature type="transmembrane region" description="Helical" evidence="8">
    <location>
        <begin position="213"/>
        <end position="236"/>
    </location>
</feature>
<evidence type="ECO:0000313" key="10">
    <source>
        <dbReference type="Proteomes" id="UP000184465"/>
    </source>
</evidence>
<dbReference type="Gene3D" id="1.20.1740.10">
    <property type="entry name" value="Amino acid/polyamine transporter I"/>
    <property type="match status" value="1"/>
</dbReference>
<feature type="transmembrane region" description="Helical" evidence="8">
    <location>
        <begin position="77"/>
        <end position="95"/>
    </location>
</feature>
<evidence type="ECO:0000256" key="7">
    <source>
        <dbReference type="ARBA" id="ARBA00023136"/>
    </source>
</evidence>
<keyword evidence="6 8" id="KW-1133">Transmembrane helix</keyword>
<sequence length="358" mass="40954">MRRELISDKQGIAIVALFLSGSTSVFVTGLEAEKDVWLAIILAMVMVLPMITIFARLHHIYPDENIFDIMEKCLGKYIGKIVMIVFTWYSFFWAADVLNNYGFFMKEVSLVETPTIVTIIMLAMLCIFCLKKGIEVLGRWSEFFIIISIISILISIVLISPKMNMNNIKPVMVKGIKPVLKGSISVFMQPFVQISAFTMVFSSFKTKKSSYRVYFIGLFIGGLLTLLIAVTNILVIGPKEALRTYYPSYVAVSRMNIGDFLQRLEVIIAMVFVLGGFVKISILILSTIKGLVKLLGLKDYRFIITPIILLIINLSYFQYDNVMHYFRFNSYIWSCYFFPFQIVLPVIIWIAAEIKELR</sequence>
<dbReference type="EMBL" id="FRAG01000017">
    <property type="protein sequence ID" value="SHJ96187.1"/>
    <property type="molecule type" value="Genomic_DNA"/>
</dbReference>
<comment type="subcellular location">
    <subcellularLocation>
        <location evidence="1">Membrane</location>
        <topology evidence="1">Multi-pass membrane protein</topology>
    </subcellularLocation>
</comment>
<organism evidence="9 10">
    <name type="scientific">Paramaledivibacter caminithermalis (strain DSM 15212 / CIP 107654 / DViRD3)</name>
    <name type="common">Clostridium caminithermale</name>
    <dbReference type="NCBI Taxonomy" id="1121301"/>
    <lineage>
        <taxon>Bacteria</taxon>
        <taxon>Bacillati</taxon>
        <taxon>Bacillota</taxon>
        <taxon>Clostridia</taxon>
        <taxon>Peptostreptococcales</taxon>
        <taxon>Caminicellaceae</taxon>
        <taxon>Paramaledivibacter</taxon>
    </lineage>
</organism>
<evidence type="ECO:0000256" key="6">
    <source>
        <dbReference type="ARBA" id="ARBA00022989"/>
    </source>
</evidence>
<feature type="transmembrane region" description="Helical" evidence="8">
    <location>
        <begin position="266"/>
        <end position="288"/>
    </location>
</feature>
<keyword evidence="7 8" id="KW-0472">Membrane</keyword>
<protein>
    <submittedName>
        <fullName evidence="9">Spore germination protein KB</fullName>
    </submittedName>
</protein>
<feature type="transmembrane region" description="Helical" evidence="8">
    <location>
        <begin position="331"/>
        <end position="352"/>
    </location>
</feature>
<dbReference type="InterPro" id="IPR004761">
    <property type="entry name" value="Spore_GerAB"/>
</dbReference>
<dbReference type="NCBIfam" id="TIGR00912">
    <property type="entry name" value="2A0309"/>
    <property type="match status" value="1"/>
</dbReference>
<dbReference type="RefSeq" id="WP_073149018.1">
    <property type="nucleotide sequence ID" value="NZ_FRAG01000017.1"/>
</dbReference>
<keyword evidence="10" id="KW-1185">Reference proteome</keyword>
<dbReference type="STRING" id="1121301.SAMN02745912_01767"/>
<feature type="transmembrane region" description="Helical" evidence="8">
    <location>
        <begin position="115"/>
        <end position="131"/>
    </location>
</feature>
<dbReference type="PANTHER" id="PTHR34975">
    <property type="entry name" value="SPORE GERMINATION PROTEIN A2"/>
    <property type="match status" value="1"/>
</dbReference>
<keyword evidence="4" id="KW-0309">Germination</keyword>
<evidence type="ECO:0000256" key="2">
    <source>
        <dbReference type="ARBA" id="ARBA00007998"/>
    </source>
</evidence>
<feature type="transmembrane region" description="Helical" evidence="8">
    <location>
        <begin position="36"/>
        <end position="57"/>
    </location>
</feature>
<dbReference type="GO" id="GO:0009847">
    <property type="term" value="P:spore germination"/>
    <property type="evidence" value="ECO:0007669"/>
    <property type="project" value="InterPro"/>
</dbReference>
<evidence type="ECO:0000313" key="9">
    <source>
        <dbReference type="EMBL" id="SHJ96187.1"/>
    </source>
</evidence>
<evidence type="ECO:0000256" key="1">
    <source>
        <dbReference type="ARBA" id="ARBA00004141"/>
    </source>
</evidence>
<proteinExistence type="inferred from homology"/>
<evidence type="ECO:0000256" key="8">
    <source>
        <dbReference type="SAM" id="Phobius"/>
    </source>
</evidence>
<name>A0A1M6NKE8_PARC5</name>
<keyword evidence="3" id="KW-0813">Transport</keyword>
<feature type="transmembrane region" description="Helical" evidence="8">
    <location>
        <begin position="143"/>
        <end position="160"/>
    </location>
</feature>
<feature type="transmembrane region" description="Helical" evidence="8">
    <location>
        <begin position="180"/>
        <end position="201"/>
    </location>
</feature>
<evidence type="ECO:0000256" key="4">
    <source>
        <dbReference type="ARBA" id="ARBA00022544"/>
    </source>
</evidence>
<accession>A0A1M6NKE8</accession>
<dbReference type="Pfam" id="PF03845">
    <property type="entry name" value="Spore_permease"/>
    <property type="match status" value="1"/>
</dbReference>
<dbReference type="PANTHER" id="PTHR34975:SF2">
    <property type="entry name" value="SPORE GERMINATION PROTEIN A2"/>
    <property type="match status" value="1"/>
</dbReference>
<comment type="similarity">
    <text evidence="2">Belongs to the amino acid-polyamine-organocation (APC) superfamily. Spore germination protein (SGP) (TC 2.A.3.9) family.</text>
</comment>
<dbReference type="AlphaFoldDB" id="A0A1M6NKE8"/>
<feature type="transmembrane region" description="Helical" evidence="8">
    <location>
        <begin position="12"/>
        <end position="30"/>
    </location>
</feature>
<dbReference type="GO" id="GO:0016020">
    <property type="term" value="C:membrane"/>
    <property type="evidence" value="ECO:0007669"/>
    <property type="project" value="UniProtKB-SubCell"/>
</dbReference>